<reference evidence="2" key="1">
    <citation type="submission" date="2010-04" db="EMBL/GenBank/DDBJ databases">
        <title>Complete sequence of Thiomonas intermedia K12.</title>
        <authorList>
            <consortium name="US DOE Joint Genome Institute"/>
            <person name="Lucas S."/>
            <person name="Copeland A."/>
            <person name="Lapidus A."/>
            <person name="Cheng J.-F."/>
            <person name="Bruce D."/>
            <person name="Goodwin L."/>
            <person name="Pitluck S."/>
            <person name="Davenport K."/>
            <person name="Detter J.C."/>
            <person name="Han C."/>
            <person name="Tapia R."/>
            <person name="Land M."/>
            <person name="Hauser L."/>
            <person name="Kyrpides N."/>
            <person name="Ovchinnikova G."/>
            <person name="Kerfeld C.A."/>
            <person name="Cannon G.C."/>
            <person name="Heinhorst S."/>
            <person name="Woyke T."/>
        </authorList>
    </citation>
    <scope>NUCLEOTIDE SEQUENCE [LARGE SCALE GENOMIC DNA]</scope>
    <source>
        <strain evidence="2">K12</strain>
    </source>
</reference>
<dbReference type="HOGENOM" id="CLU_027853_3_0_4"/>
<accession>D5X3N9</accession>
<dbReference type="InterPro" id="IPR050766">
    <property type="entry name" value="Bact_Lucif_Oxidored"/>
</dbReference>
<dbReference type="PANTHER" id="PTHR30137:SF15">
    <property type="entry name" value="BLL6902 PROTEIN"/>
    <property type="match status" value="1"/>
</dbReference>
<evidence type="ECO:0000259" key="1">
    <source>
        <dbReference type="Pfam" id="PF00296"/>
    </source>
</evidence>
<dbReference type="BioCyc" id="TINT75379:TINT_RS01025-MONOMER"/>
<dbReference type="PANTHER" id="PTHR30137">
    <property type="entry name" value="LUCIFERASE-LIKE MONOOXYGENASE"/>
    <property type="match status" value="1"/>
</dbReference>
<sequence>MPASPLPQIGMMLHMQPAANEPIPDFFQQRAALVQEIEQIGVQAVWVTEHHFDPQSLSASPLLLLAHWAARTQRIQLGVAAVLPAGRNPALLAEEIALLSNLAPGRIAIGFAKGGPFEAQKRAFGWGSDAARVQMREVVDAVLDRLHPQSAEGGGEAVLQPPAQLPLPLFVASREPDTLAWAASRGLGWMSAQFWPLETYDAQAINWGIVAQRPADALLSRGLWIDEDGDAARRHALAWLAAFRRNKQSQWKVGFRGPMAEMDESESLAHAIVGTPEECARQLADLLAQRAVPRLAFNPLDDRPERQLEQMQRLLRQVLPLVSSSLAAPQPTSLPASLSVACAAPHRADAALPGRP</sequence>
<dbReference type="Pfam" id="PF00296">
    <property type="entry name" value="Bac_luciferase"/>
    <property type="match status" value="1"/>
</dbReference>
<dbReference type="GO" id="GO:0005829">
    <property type="term" value="C:cytosol"/>
    <property type="evidence" value="ECO:0007669"/>
    <property type="project" value="TreeGrafter"/>
</dbReference>
<dbReference type="eggNOG" id="COG2141">
    <property type="taxonomic scope" value="Bacteria"/>
</dbReference>
<dbReference type="SUPFAM" id="SSF51679">
    <property type="entry name" value="Bacterial luciferase-like"/>
    <property type="match status" value="1"/>
</dbReference>
<dbReference type="Gene3D" id="3.20.20.30">
    <property type="entry name" value="Luciferase-like domain"/>
    <property type="match status" value="1"/>
</dbReference>
<protein>
    <submittedName>
        <fullName evidence="2">Luciferase-like, subgroup</fullName>
    </submittedName>
</protein>
<name>D5X3N9_THIK1</name>
<dbReference type="AlphaFoldDB" id="D5X3N9"/>
<evidence type="ECO:0000313" key="2">
    <source>
        <dbReference type="EMBL" id="ADG29615.1"/>
    </source>
</evidence>
<dbReference type="GO" id="GO:0016705">
    <property type="term" value="F:oxidoreductase activity, acting on paired donors, with incorporation or reduction of molecular oxygen"/>
    <property type="evidence" value="ECO:0007669"/>
    <property type="project" value="InterPro"/>
</dbReference>
<feature type="domain" description="Luciferase-like" evidence="1">
    <location>
        <begin position="27"/>
        <end position="288"/>
    </location>
</feature>
<gene>
    <name evidence="2" type="ordered locus">Tint_0202</name>
</gene>
<dbReference type="EMBL" id="CP002021">
    <property type="protein sequence ID" value="ADG29615.1"/>
    <property type="molecule type" value="Genomic_DNA"/>
</dbReference>
<dbReference type="InterPro" id="IPR036661">
    <property type="entry name" value="Luciferase-like_sf"/>
</dbReference>
<dbReference type="KEGG" id="tin:Tint_0202"/>
<dbReference type="InterPro" id="IPR011251">
    <property type="entry name" value="Luciferase-like_dom"/>
</dbReference>
<proteinExistence type="predicted"/>
<organism evidence="2">
    <name type="scientific">Thiomonas intermedia (strain K12)</name>
    <name type="common">Thiobacillus intermedius</name>
    <dbReference type="NCBI Taxonomy" id="75379"/>
    <lineage>
        <taxon>Bacteria</taxon>
        <taxon>Pseudomonadati</taxon>
        <taxon>Pseudomonadota</taxon>
        <taxon>Betaproteobacteria</taxon>
        <taxon>Burkholderiales</taxon>
        <taxon>Thiomonas</taxon>
    </lineage>
</organism>
<dbReference type="STRING" id="75379.Tint_0202"/>